<gene>
    <name evidence="1" type="ORF">THAOC_32385</name>
</gene>
<dbReference type="EMBL" id="AGNL01045418">
    <property type="protein sequence ID" value="EJK48788.1"/>
    <property type="molecule type" value="Genomic_DNA"/>
</dbReference>
<dbReference type="Proteomes" id="UP000266841">
    <property type="component" value="Unassembled WGS sequence"/>
</dbReference>
<proteinExistence type="predicted"/>
<evidence type="ECO:0000313" key="2">
    <source>
        <dbReference type="Proteomes" id="UP000266841"/>
    </source>
</evidence>
<reference evidence="1 2" key="1">
    <citation type="journal article" date="2012" name="Genome Biol.">
        <title>Genome and low-iron response of an oceanic diatom adapted to chronic iron limitation.</title>
        <authorList>
            <person name="Lommer M."/>
            <person name="Specht M."/>
            <person name="Roy A.S."/>
            <person name="Kraemer L."/>
            <person name="Andreson R."/>
            <person name="Gutowska M.A."/>
            <person name="Wolf J."/>
            <person name="Bergner S.V."/>
            <person name="Schilhabel M.B."/>
            <person name="Klostermeier U.C."/>
            <person name="Beiko R.G."/>
            <person name="Rosenstiel P."/>
            <person name="Hippler M."/>
            <person name="Laroche J."/>
        </authorList>
    </citation>
    <scope>NUCLEOTIDE SEQUENCE [LARGE SCALE GENOMIC DNA]</scope>
    <source>
        <strain evidence="1 2">CCMP1005</strain>
    </source>
</reference>
<comment type="caution">
    <text evidence="1">The sequence shown here is derived from an EMBL/GenBank/DDBJ whole genome shotgun (WGS) entry which is preliminary data.</text>
</comment>
<organism evidence="1 2">
    <name type="scientific">Thalassiosira oceanica</name>
    <name type="common">Marine diatom</name>
    <dbReference type="NCBI Taxonomy" id="159749"/>
    <lineage>
        <taxon>Eukaryota</taxon>
        <taxon>Sar</taxon>
        <taxon>Stramenopiles</taxon>
        <taxon>Ochrophyta</taxon>
        <taxon>Bacillariophyta</taxon>
        <taxon>Coscinodiscophyceae</taxon>
        <taxon>Thalassiosirophycidae</taxon>
        <taxon>Thalassiosirales</taxon>
        <taxon>Thalassiosiraceae</taxon>
        <taxon>Thalassiosira</taxon>
    </lineage>
</organism>
<name>K0R652_THAOC</name>
<sequence>MARPITDELTRCRVSTNLRSNVMFDQACDHLLKARSAIGMARSITDEWTRAEFRPSYGRISRADQPAGNCRTRQPEVPRNVLVYQGGATAKRQQARPACAAPSGLTGVVSGWPRGLIYGEADLVLCAVLNSKPDRASYPPADAF</sequence>
<dbReference type="AlphaFoldDB" id="K0R652"/>
<protein>
    <submittedName>
        <fullName evidence="1">Uncharacterized protein</fullName>
    </submittedName>
</protein>
<accession>K0R652</accession>
<keyword evidence="2" id="KW-1185">Reference proteome</keyword>
<evidence type="ECO:0000313" key="1">
    <source>
        <dbReference type="EMBL" id="EJK48788.1"/>
    </source>
</evidence>